<dbReference type="SUPFAM" id="SSF51316">
    <property type="entry name" value="Mss4-like"/>
    <property type="match status" value="2"/>
</dbReference>
<evidence type="ECO:0000259" key="5">
    <source>
        <dbReference type="PROSITE" id="PS51891"/>
    </source>
</evidence>
<dbReference type="PANTHER" id="PTHR33337">
    <property type="entry name" value="GFA DOMAIN-CONTAINING PROTEIN"/>
    <property type="match status" value="1"/>
</dbReference>
<evidence type="ECO:0000256" key="2">
    <source>
        <dbReference type="ARBA" id="ARBA00022723"/>
    </source>
</evidence>
<evidence type="ECO:0000256" key="4">
    <source>
        <dbReference type="ARBA" id="ARBA00023239"/>
    </source>
</evidence>
<protein>
    <recommendedName>
        <fullName evidence="5">CENP-V/GFA domain-containing protein</fullName>
    </recommendedName>
</protein>
<dbReference type="Pfam" id="PF04828">
    <property type="entry name" value="GFA"/>
    <property type="match status" value="1"/>
</dbReference>
<dbReference type="Proteomes" id="UP000756132">
    <property type="component" value="Chromosome 9"/>
</dbReference>
<dbReference type="OMA" id="KELDGWC"/>
<dbReference type="PANTHER" id="PTHR33337:SF31">
    <property type="entry name" value="DUF636 DOMAIN PROTEIN (AFU_ORTHOLOGUE AFUA_2G12650)"/>
    <property type="match status" value="1"/>
</dbReference>
<keyword evidence="4" id="KW-0456">Lyase</keyword>
<evidence type="ECO:0000256" key="1">
    <source>
        <dbReference type="ARBA" id="ARBA00005495"/>
    </source>
</evidence>
<reference evidence="6" key="1">
    <citation type="submission" date="2021-12" db="EMBL/GenBank/DDBJ databases">
        <authorList>
            <person name="Zaccaron A."/>
            <person name="Stergiopoulos I."/>
        </authorList>
    </citation>
    <scope>NUCLEOTIDE SEQUENCE</scope>
    <source>
        <strain evidence="6">Race5_Kim</strain>
    </source>
</reference>
<keyword evidence="7" id="KW-1185">Reference proteome</keyword>
<dbReference type="PROSITE" id="PS51891">
    <property type="entry name" value="CENP_V_GFA"/>
    <property type="match status" value="1"/>
</dbReference>
<name>A0A9Q8PFM1_PASFU</name>
<accession>A0A9Q8PFM1</accession>
<dbReference type="OrthoDB" id="5422068at2759"/>
<dbReference type="EMBL" id="CP090171">
    <property type="protein sequence ID" value="UJO21527.1"/>
    <property type="molecule type" value="Genomic_DNA"/>
</dbReference>
<comment type="similarity">
    <text evidence="1">Belongs to the Gfa family.</text>
</comment>
<keyword evidence="2" id="KW-0479">Metal-binding</keyword>
<dbReference type="Gene3D" id="3.90.1590.10">
    <property type="entry name" value="glutathione-dependent formaldehyde- activating enzyme (gfa)"/>
    <property type="match status" value="2"/>
</dbReference>
<evidence type="ECO:0000313" key="7">
    <source>
        <dbReference type="Proteomes" id="UP000756132"/>
    </source>
</evidence>
<dbReference type="GO" id="GO:0016846">
    <property type="term" value="F:carbon-sulfur lyase activity"/>
    <property type="evidence" value="ECO:0007669"/>
    <property type="project" value="InterPro"/>
</dbReference>
<dbReference type="RefSeq" id="XP_047765893.1">
    <property type="nucleotide sequence ID" value="XM_047908273.1"/>
</dbReference>
<dbReference type="GO" id="GO:0046872">
    <property type="term" value="F:metal ion binding"/>
    <property type="evidence" value="ECO:0007669"/>
    <property type="project" value="UniProtKB-KW"/>
</dbReference>
<dbReference type="GeneID" id="71989003"/>
<dbReference type="KEGG" id="ffu:CLAFUR5_09125"/>
<dbReference type="InterPro" id="IPR011057">
    <property type="entry name" value="Mss4-like_sf"/>
</dbReference>
<keyword evidence="3" id="KW-0862">Zinc</keyword>
<reference evidence="6" key="2">
    <citation type="journal article" date="2022" name="Microb. Genom.">
        <title>A chromosome-scale genome assembly of the tomato pathogen Cladosporium fulvum reveals a compartmentalized genome architecture and the presence of a dispensable chromosome.</title>
        <authorList>
            <person name="Zaccaron A.Z."/>
            <person name="Chen L.H."/>
            <person name="Samaras A."/>
            <person name="Stergiopoulos I."/>
        </authorList>
    </citation>
    <scope>NUCLEOTIDE SEQUENCE</scope>
    <source>
        <strain evidence="6">Race5_Kim</strain>
    </source>
</reference>
<organism evidence="6 7">
    <name type="scientific">Passalora fulva</name>
    <name type="common">Tomato leaf mold</name>
    <name type="synonym">Cladosporium fulvum</name>
    <dbReference type="NCBI Taxonomy" id="5499"/>
    <lineage>
        <taxon>Eukaryota</taxon>
        <taxon>Fungi</taxon>
        <taxon>Dikarya</taxon>
        <taxon>Ascomycota</taxon>
        <taxon>Pezizomycotina</taxon>
        <taxon>Dothideomycetes</taxon>
        <taxon>Dothideomycetidae</taxon>
        <taxon>Mycosphaerellales</taxon>
        <taxon>Mycosphaerellaceae</taxon>
        <taxon>Fulvia</taxon>
    </lineage>
</organism>
<dbReference type="InterPro" id="IPR006913">
    <property type="entry name" value="CENP-V/GFA"/>
</dbReference>
<evidence type="ECO:0000256" key="3">
    <source>
        <dbReference type="ARBA" id="ARBA00022833"/>
    </source>
</evidence>
<gene>
    <name evidence="6" type="ORF">CLAFUR5_09125</name>
</gene>
<evidence type="ECO:0000313" key="6">
    <source>
        <dbReference type="EMBL" id="UJO21527.1"/>
    </source>
</evidence>
<dbReference type="AlphaFoldDB" id="A0A9Q8PFM1"/>
<proteinExistence type="inferred from homology"/>
<feature type="domain" description="CENP-V/GFA" evidence="5">
    <location>
        <begin position="8"/>
        <end position="117"/>
    </location>
</feature>
<sequence>MAEDTHTLKATCHCGNAKHAISVERDQLPLKSDMCHCTSCRHTTGLLGFAAATLPDNYEPDQLLLDKLTAFDSSKNIKHFFCSNCGTGLLSRCIGSGAVEWLVHTGTLEQGDASIYRLDAHIFVEDTLDGGLANFLTEVDGRRVKRHAPYFDSEELPLGWTASDRPEIQKPGPDERLHGYCKCGGVEFWLAPPSASSSAGIHKDDEFPKDRYISSDDEVFWMTDNQTKYQAALCPCDSCRLAGNGQPFAQWAYVPTGAVLIDPAGNVPIPDNLQWGTLKSCRTANASQHFCGRCGAIVFWNLDARSYLKDFGVGLFDSPDGARAESWFHWRTAELRHREDGLRRAKELTLAVEKGLKEYEENVQSNIGTE</sequence>